<dbReference type="InterPro" id="IPR029021">
    <property type="entry name" value="Prot-tyrosine_phosphatase-like"/>
</dbReference>
<organism evidence="3 4">
    <name type="scientific">Fistulina hepatica ATCC 64428</name>
    <dbReference type="NCBI Taxonomy" id="1128425"/>
    <lineage>
        <taxon>Eukaryota</taxon>
        <taxon>Fungi</taxon>
        <taxon>Dikarya</taxon>
        <taxon>Basidiomycota</taxon>
        <taxon>Agaricomycotina</taxon>
        <taxon>Agaricomycetes</taxon>
        <taxon>Agaricomycetidae</taxon>
        <taxon>Agaricales</taxon>
        <taxon>Fistulinaceae</taxon>
        <taxon>Fistulina</taxon>
    </lineage>
</organism>
<dbReference type="AlphaFoldDB" id="A0A0D7ASI0"/>
<evidence type="ECO:0000256" key="1">
    <source>
        <dbReference type="ARBA" id="ARBA00022801"/>
    </source>
</evidence>
<dbReference type="Gene3D" id="3.90.190.10">
    <property type="entry name" value="Protein tyrosine phosphatase superfamily"/>
    <property type="match status" value="1"/>
</dbReference>
<dbReference type="Pfam" id="PF22784">
    <property type="entry name" value="PTP-SAK"/>
    <property type="match status" value="1"/>
</dbReference>
<reference evidence="3 4" key="1">
    <citation type="journal article" date="2015" name="Fungal Genet. Biol.">
        <title>Evolution of novel wood decay mechanisms in Agaricales revealed by the genome sequences of Fistulina hepatica and Cylindrobasidium torrendii.</title>
        <authorList>
            <person name="Floudas D."/>
            <person name="Held B.W."/>
            <person name="Riley R."/>
            <person name="Nagy L.G."/>
            <person name="Koehler G."/>
            <person name="Ransdell A.S."/>
            <person name="Younus H."/>
            <person name="Chow J."/>
            <person name="Chiniquy J."/>
            <person name="Lipzen A."/>
            <person name="Tritt A."/>
            <person name="Sun H."/>
            <person name="Haridas S."/>
            <person name="LaButti K."/>
            <person name="Ohm R.A."/>
            <person name="Kues U."/>
            <person name="Blanchette R.A."/>
            <person name="Grigoriev I.V."/>
            <person name="Minto R.E."/>
            <person name="Hibbett D.S."/>
        </authorList>
    </citation>
    <scope>NUCLEOTIDE SEQUENCE [LARGE SCALE GENOMIC DNA]</scope>
    <source>
        <strain evidence="3 4">ATCC 64428</strain>
    </source>
</reference>
<dbReference type="SUPFAM" id="SSF52799">
    <property type="entry name" value="(Phosphotyrosine protein) phosphatases II"/>
    <property type="match status" value="1"/>
</dbReference>
<evidence type="ECO:0000313" key="3">
    <source>
        <dbReference type="EMBL" id="KIY53763.1"/>
    </source>
</evidence>
<evidence type="ECO:0000313" key="4">
    <source>
        <dbReference type="Proteomes" id="UP000054144"/>
    </source>
</evidence>
<feature type="domain" description="Swiss Army Knife protein DSP-PTPase phosphatase" evidence="2">
    <location>
        <begin position="87"/>
        <end position="141"/>
    </location>
</feature>
<accession>A0A0D7ASI0</accession>
<dbReference type="GO" id="GO:0016791">
    <property type="term" value="F:phosphatase activity"/>
    <property type="evidence" value="ECO:0007669"/>
    <property type="project" value="UniProtKB-ARBA"/>
</dbReference>
<keyword evidence="1" id="KW-0378">Hydrolase</keyword>
<gene>
    <name evidence="3" type="ORF">FISHEDRAFT_63269</name>
</gene>
<dbReference type="PROSITE" id="PS00383">
    <property type="entry name" value="TYR_PHOSPHATASE_1"/>
    <property type="match status" value="1"/>
</dbReference>
<sequence>MCADTAGWYRFTEGAVFIPQGHRLYRSSTPNYDESKGDASQQQAVDFLSSKGIDSIISYNESPYNAAELAQPRTFRETVAFMGMYRSTLVHCGYGHGRTGTGVTAIQLEATKGVSPPESQWVSVNHVERHSQMEALTRWRNLCEG</sequence>
<dbReference type="OrthoDB" id="432447at2759"/>
<evidence type="ECO:0000259" key="2">
    <source>
        <dbReference type="Pfam" id="PF22784"/>
    </source>
</evidence>
<dbReference type="InterPro" id="IPR057023">
    <property type="entry name" value="PTP-SAK"/>
</dbReference>
<protein>
    <recommendedName>
        <fullName evidence="2">Swiss Army Knife protein DSP-PTPase phosphatase domain-containing protein</fullName>
    </recommendedName>
</protein>
<keyword evidence="4" id="KW-1185">Reference proteome</keyword>
<name>A0A0D7ASI0_9AGAR</name>
<dbReference type="EMBL" id="KN881589">
    <property type="protein sequence ID" value="KIY53763.1"/>
    <property type="molecule type" value="Genomic_DNA"/>
</dbReference>
<dbReference type="Proteomes" id="UP000054144">
    <property type="component" value="Unassembled WGS sequence"/>
</dbReference>
<dbReference type="InterPro" id="IPR016130">
    <property type="entry name" value="Tyr_Pase_AS"/>
</dbReference>
<proteinExistence type="predicted"/>